<comment type="caution">
    <text evidence="2">The sequence shown here is derived from an EMBL/GenBank/DDBJ whole genome shotgun (WGS) entry which is preliminary data.</text>
</comment>
<feature type="signal peptide" evidence="1">
    <location>
        <begin position="1"/>
        <end position="23"/>
    </location>
</feature>
<dbReference type="InterPro" id="IPR011250">
    <property type="entry name" value="OMP/PagP_B-barrel"/>
</dbReference>
<protein>
    <recommendedName>
        <fullName evidence="4">Outer membrane protein beta-barrel domain-containing protein</fullName>
    </recommendedName>
</protein>
<evidence type="ECO:0008006" key="4">
    <source>
        <dbReference type="Google" id="ProtNLM"/>
    </source>
</evidence>
<dbReference type="SUPFAM" id="SSF56925">
    <property type="entry name" value="OMPA-like"/>
    <property type="match status" value="1"/>
</dbReference>
<evidence type="ECO:0000256" key="1">
    <source>
        <dbReference type="SAM" id="SignalP"/>
    </source>
</evidence>
<sequence>MNRKIIAGLAFALLVTNVSLTNAAPVKNIDQGQTVAGYNYYDLDGSAHGIYLEHGLTDRVIVGTEYIDLKHSQHIFDVYGKYKLDPNFLVNLGIRDYKHSSSKLTVGLEATTPLSDVIDGYAGVKYNSNETEFKIGIGHMLNENWGLDLNYSWHDFDHGKNVNGLGVGVNYSF</sequence>
<dbReference type="AlphaFoldDB" id="A0A9D1MN89"/>
<evidence type="ECO:0000313" key="2">
    <source>
        <dbReference type="EMBL" id="HIU63658.1"/>
    </source>
</evidence>
<accession>A0A9D1MN89</accession>
<organism evidence="2 3">
    <name type="scientific">Candidatus Avacidaminococcus intestinavium</name>
    <dbReference type="NCBI Taxonomy" id="2840684"/>
    <lineage>
        <taxon>Bacteria</taxon>
        <taxon>Bacillati</taxon>
        <taxon>Bacillota</taxon>
        <taxon>Negativicutes</taxon>
        <taxon>Acidaminococcales</taxon>
        <taxon>Acidaminococcaceae</taxon>
        <taxon>Acidaminococcaceae incertae sedis</taxon>
        <taxon>Candidatus Avacidaminococcus</taxon>
    </lineage>
</organism>
<proteinExistence type="predicted"/>
<name>A0A9D1MN89_9FIRM</name>
<reference evidence="2" key="2">
    <citation type="journal article" date="2021" name="PeerJ">
        <title>Extensive microbial diversity within the chicken gut microbiome revealed by metagenomics and culture.</title>
        <authorList>
            <person name="Gilroy R."/>
            <person name="Ravi A."/>
            <person name="Getino M."/>
            <person name="Pursley I."/>
            <person name="Horton D.L."/>
            <person name="Alikhan N.F."/>
            <person name="Baker D."/>
            <person name="Gharbi K."/>
            <person name="Hall N."/>
            <person name="Watson M."/>
            <person name="Adriaenssens E.M."/>
            <person name="Foster-Nyarko E."/>
            <person name="Jarju S."/>
            <person name="Secka A."/>
            <person name="Antonio M."/>
            <person name="Oren A."/>
            <person name="Chaudhuri R.R."/>
            <person name="La Ragione R."/>
            <person name="Hildebrand F."/>
            <person name="Pallen M.J."/>
        </authorList>
    </citation>
    <scope>NUCLEOTIDE SEQUENCE</scope>
    <source>
        <strain evidence="2">CHK160-1198</strain>
    </source>
</reference>
<feature type="chain" id="PRO_5038491791" description="Outer membrane protein beta-barrel domain-containing protein" evidence="1">
    <location>
        <begin position="24"/>
        <end position="173"/>
    </location>
</feature>
<gene>
    <name evidence="2" type="ORF">IAB06_01275</name>
</gene>
<dbReference type="EMBL" id="DVNI01000019">
    <property type="protein sequence ID" value="HIU63658.1"/>
    <property type="molecule type" value="Genomic_DNA"/>
</dbReference>
<dbReference type="Proteomes" id="UP000824099">
    <property type="component" value="Unassembled WGS sequence"/>
</dbReference>
<evidence type="ECO:0000313" key="3">
    <source>
        <dbReference type="Proteomes" id="UP000824099"/>
    </source>
</evidence>
<reference evidence="2" key="1">
    <citation type="submission" date="2020-10" db="EMBL/GenBank/DDBJ databases">
        <authorList>
            <person name="Gilroy R."/>
        </authorList>
    </citation>
    <scope>NUCLEOTIDE SEQUENCE</scope>
    <source>
        <strain evidence="2">CHK160-1198</strain>
    </source>
</reference>
<keyword evidence="1" id="KW-0732">Signal</keyword>